<protein>
    <submittedName>
        <fullName evidence="8">Membrane protein</fullName>
    </submittedName>
</protein>
<dbReference type="Proteomes" id="UP000070560">
    <property type="component" value="Chromosome"/>
</dbReference>
<evidence type="ECO:0000313" key="8">
    <source>
        <dbReference type="EMBL" id="AMM41269.1"/>
    </source>
</evidence>
<gene>
    <name evidence="8" type="ORF">HS1_001470</name>
</gene>
<evidence type="ECO:0000256" key="4">
    <source>
        <dbReference type="ARBA" id="ARBA00022692"/>
    </source>
</evidence>
<evidence type="ECO:0000256" key="2">
    <source>
        <dbReference type="ARBA" id="ARBA00011006"/>
    </source>
</evidence>
<sequence>MTEIGFLSFLVLLVISIVVALLMQYVARIEPIKGIRGLINNICVGFIGAWLGHPIFGHWFKPVRIWDVYIIPALLGAALLIYIFSTIMEFVLKALTEIKTTSPEVKEASAEGE</sequence>
<evidence type="ECO:0000256" key="1">
    <source>
        <dbReference type="ARBA" id="ARBA00004651"/>
    </source>
</evidence>
<feature type="transmembrane region" description="Helical" evidence="7">
    <location>
        <begin position="6"/>
        <end position="26"/>
    </location>
</feature>
<organism evidence="8 9">
    <name type="scientific">Desulfofervidus auxilii</name>
    <dbReference type="NCBI Taxonomy" id="1621989"/>
    <lineage>
        <taxon>Bacteria</taxon>
        <taxon>Pseudomonadati</taxon>
        <taxon>Thermodesulfobacteriota</taxon>
        <taxon>Candidatus Desulfofervidia</taxon>
        <taxon>Candidatus Desulfofervidales</taxon>
        <taxon>Candidatus Desulfofervidaceae</taxon>
        <taxon>Candidatus Desulfofervidus</taxon>
    </lineage>
</organism>
<evidence type="ECO:0000313" key="9">
    <source>
        <dbReference type="Proteomes" id="UP000070560"/>
    </source>
</evidence>
<evidence type="ECO:0000256" key="5">
    <source>
        <dbReference type="ARBA" id="ARBA00022989"/>
    </source>
</evidence>
<evidence type="ECO:0000256" key="7">
    <source>
        <dbReference type="SAM" id="Phobius"/>
    </source>
</evidence>
<evidence type="ECO:0000256" key="3">
    <source>
        <dbReference type="ARBA" id="ARBA00022475"/>
    </source>
</evidence>
<dbReference type="RefSeq" id="WP_066063058.1">
    <property type="nucleotide sequence ID" value="NZ_CP013015.1"/>
</dbReference>
<feature type="transmembrane region" description="Helical" evidence="7">
    <location>
        <begin position="38"/>
        <end position="56"/>
    </location>
</feature>
<keyword evidence="5 7" id="KW-1133">Transmembrane helix</keyword>
<dbReference type="AlphaFoldDB" id="A0A7U4QL01"/>
<accession>A0A7U4QL01</accession>
<evidence type="ECO:0000256" key="6">
    <source>
        <dbReference type="ARBA" id="ARBA00023136"/>
    </source>
</evidence>
<dbReference type="EMBL" id="CP013015">
    <property type="protein sequence ID" value="AMM41269.1"/>
    <property type="molecule type" value="Genomic_DNA"/>
</dbReference>
<reference evidence="8 9" key="1">
    <citation type="submission" date="2015-10" db="EMBL/GenBank/DDBJ databases">
        <title>Candidatus Desulfofervidus auxilii, a hydrogenotrophic sulfate-reducing bacterium involved in the thermophilic anaerobic oxidation of methane.</title>
        <authorList>
            <person name="Krukenberg V."/>
            <person name="Richter M."/>
            <person name="Wegener G."/>
        </authorList>
    </citation>
    <scope>NUCLEOTIDE SEQUENCE [LARGE SCALE GENOMIC DNA]</scope>
    <source>
        <strain evidence="8 9">HS1</strain>
    </source>
</reference>
<keyword evidence="6 7" id="KW-0472">Membrane</keyword>
<dbReference type="InterPro" id="IPR007341">
    <property type="entry name" value="Transgly_assoc"/>
</dbReference>
<keyword evidence="4 7" id="KW-0812">Transmembrane</keyword>
<dbReference type="KEGG" id="daw:HS1_001470"/>
<keyword evidence="3" id="KW-1003">Cell membrane</keyword>
<comment type="similarity">
    <text evidence="2">Belongs to the UPF0410 family.</text>
</comment>
<comment type="subcellular location">
    <subcellularLocation>
        <location evidence="1">Cell membrane</location>
        <topology evidence="1">Multi-pass membrane protein</topology>
    </subcellularLocation>
</comment>
<keyword evidence="9" id="KW-1185">Reference proteome</keyword>
<proteinExistence type="inferred from homology"/>
<name>A0A7U4QL01_DESA2</name>
<dbReference type="OrthoDB" id="1632160at2"/>
<feature type="transmembrane region" description="Helical" evidence="7">
    <location>
        <begin position="68"/>
        <end position="92"/>
    </location>
</feature>
<dbReference type="GO" id="GO:0005886">
    <property type="term" value="C:plasma membrane"/>
    <property type="evidence" value="ECO:0007669"/>
    <property type="project" value="UniProtKB-SubCell"/>
</dbReference>
<dbReference type="Pfam" id="PF04226">
    <property type="entry name" value="Transgly_assoc"/>
    <property type="match status" value="1"/>
</dbReference>